<protein>
    <submittedName>
        <fullName evidence="1">Uncharacterized protein</fullName>
    </submittedName>
</protein>
<dbReference type="AlphaFoldDB" id="A0AA86RDY7"/>
<gene>
    <name evidence="2" type="ORF">HINF_LOCUS32498</name>
    <name evidence="1" type="ORF">HINF_LOCUS53365</name>
</gene>
<proteinExistence type="predicted"/>
<name>A0AA86RDY7_9EUKA</name>
<comment type="caution">
    <text evidence="1">The sequence shown here is derived from an EMBL/GenBank/DDBJ whole genome shotgun (WGS) entry which is preliminary data.</text>
</comment>
<evidence type="ECO:0000313" key="1">
    <source>
        <dbReference type="EMBL" id="CAI9965720.1"/>
    </source>
</evidence>
<reference evidence="2 3" key="2">
    <citation type="submission" date="2024-07" db="EMBL/GenBank/DDBJ databases">
        <authorList>
            <person name="Akdeniz Z."/>
        </authorList>
    </citation>
    <scope>NUCLEOTIDE SEQUENCE [LARGE SCALE GENOMIC DNA]</scope>
</reference>
<reference evidence="1" key="1">
    <citation type="submission" date="2023-06" db="EMBL/GenBank/DDBJ databases">
        <authorList>
            <person name="Kurt Z."/>
        </authorList>
    </citation>
    <scope>NUCLEOTIDE SEQUENCE</scope>
</reference>
<organism evidence="1">
    <name type="scientific">Hexamita inflata</name>
    <dbReference type="NCBI Taxonomy" id="28002"/>
    <lineage>
        <taxon>Eukaryota</taxon>
        <taxon>Metamonada</taxon>
        <taxon>Diplomonadida</taxon>
        <taxon>Hexamitidae</taxon>
        <taxon>Hexamitinae</taxon>
        <taxon>Hexamita</taxon>
    </lineage>
</organism>
<dbReference type="EMBL" id="CATOUU010000994">
    <property type="protein sequence ID" value="CAI9965720.1"/>
    <property type="molecule type" value="Genomic_DNA"/>
</dbReference>
<dbReference type="Proteomes" id="UP001642409">
    <property type="component" value="Unassembled WGS sequence"/>
</dbReference>
<evidence type="ECO:0000313" key="2">
    <source>
        <dbReference type="EMBL" id="CAL6029621.1"/>
    </source>
</evidence>
<sequence>MISFVEQEGDITFPDSFSQKEFENMLQAYFNNEFLNDKVVQAAVMFFCTDFSEAEINQQLETLTQIMNQLTIKLTSPELLHKMSAVYGSPGLTPVLFQSKDIPQTEDTINKLRKLFKDSVKQDWRQVANVKKQSLLPDTSESEQDEESANTKSFILTSPGIVLSDEAYLTELLSTTSVQEVLMMLEILADLNTQFYKFKEIQLFAIQFLTQQALLKNNVQILNALDRLFDELSQFDIDLIKSQYQIINNTNVQNNDISEFILKYLLKPIENQPVILKLLKNNKLSEDSILKLSVYYLIFNPFQKFECQLEQRMLVLENPQQEADFINEDILQEIEEYVERNSLESLNTIQTGFIELVYQLRYLYLKNKTVQFDAKLFAELSQRTTLSQIQFFQLLVLSHSENFVDEVLKQVNNTTNYNSVLVMLNRHLLKNTPAQAQINKLIDVIQLSATNSELMNYTVAKYYKATLDINQSNLFLKDQTLIKRFLEQFNVNNEKNQELLVEMIMESENLTGENIALVVQFVLQLISTCTDRIPSKFIYQLVDMMYDSYDISPLLCAALNGYIPEFKLSDNFYLKPSMLNLLSGYSRMSAVDAVTQLEQLLQASDFDLLADMNENEHLSNFFLQVLKIITKLSVDEYKPRRKSVNKLLKFVLAFPFTSEEAYLILLDEIQTQFKEQSEGVEIVFAFCGSLVENVLAKTPFENKMQLGFIFGILSLFGFEHNNLLFKNEFVDSKILIKYITDLDFAFDFGFKADVFCYCQLTKLLRNCAMHDTFKLDTLLVLYQKLVSIAVFVVNQQIASEQATVLFEVSASFIFVFLNNNLISNLFGSFSTSFEVTKIKTKNGAKINKLEQQQQLLELTTTILTKIVNNEDILDLNSVEILSSYFFEMVEKKKIKCRRELVEKAAQKFEELQGEDEEEENED</sequence>
<dbReference type="EMBL" id="CAXDID020000111">
    <property type="protein sequence ID" value="CAL6029621.1"/>
    <property type="molecule type" value="Genomic_DNA"/>
</dbReference>
<evidence type="ECO:0000313" key="3">
    <source>
        <dbReference type="Proteomes" id="UP001642409"/>
    </source>
</evidence>
<accession>A0AA86RDY7</accession>
<keyword evidence="3" id="KW-1185">Reference proteome</keyword>